<name>A0A1I1T8N0_9BURK</name>
<feature type="modified residue" description="4-aspartylphosphate" evidence="1">
    <location>
        <position position="69"/>
    </location>
</feature>
<evidence type="ECO:0000313" key="4">
    <source>
        <dbReference type="EMBL" id="SFD54979.1"/>
    </source>
</evidence>
<dbReference type="Pfam" id="PF00072">
    <property type="entry name" value="Response_reg"/>
    <property type="match status" value="1"/>
</dbReference>
<dbReference type="InterPro" id="IPR011006">
    <property type="entry name" value="CheY-like_superfamily"/>
</dbReference>
<dbReference type="InterPro" id="IPR001633">
    <property type="entry name" value="EAL_dom"/>
</dbReference>
<feature type="domain" description="EAL" evidence="3">
    <location>
        <begin position="159"/>
        <end position="412"/>
    </location>
</feature>
<dbReference type="Proteomes" id="UP000198639">
    <property type="component" value="Unassembled WGS sequence"/>
</dbReference>
<evidence type="ECO:0000259" key="3">
    <source>
        <dbReference type="PROSITE" id="PS50883"/>
    </source>
</evidence>
<accession>A0A1I1T8N0</accession>
<dbReference type="SMART" id="SM00052">
    <property type="entry name" value="EAL"/>
    <property type="match status" value="1"/>
</dbReference>
<dbReference type="RefSeq" id="WP_091876240.1">
    <property type="nucleotide sequence ID" value="NZ_FOLD01000028.1"/>
</dbReference>
<dbReference type="PROSITE" id="PS50883">
    <property type="entry name" value="EAL"/>
    <property type="match status" value="1"/>
</dbReference>
<keyword evidence="5" id="KW-1185">Reference proteome</keyword>
<dbReference type="SUPFAM" id="SSF52172">
    <property type="entry name" value="CheY-like"/>
    <property type="match status" value="1"/>
</dbReference>
<dbReference type="Gene3D" id="3.20.20.450">
    <property type="entry name" value="EAL domain"/>
    <property type="match status" value="1"/>
</dbReference>
<feature type="domain" description="Response regulatory" evidence="2">
    <location>
        <begin position="17"/>
        <end position="141"/>
    </location>
</feature>
<dbReference type="GO" id="GO:0071111">
    <property type="term" value="F:cyclic-guanylate-specific phosphodiesterase activity"/>
    <property type="evidence" value="ECO:0007669"/>
    <property type="project" value="InterPro"/>
</dbReference>
<gene>
    <name evidence="4" type="ORF">SAMN05216204_12834</name>
</gene>
<dbReference type="EMBL" id="FOLD01000028">
    <property type="protein sequence ID" value="SFD54979.1"/>
    <property type="molecule type" value="Genomic_DNA"/>
</dbReference>
<evidence type="ECO:0000256" key="1">
    <source>
        <dbReference type="PROSITE-ProRule" id="PRU00169"/>
    </source>
</evidence>
<organism evidence="4 5">
    <name type="scientific">Massilia yuzhufengensis</name>
    <dbReference type="NCBI Taxonomy" id="1164594"/>
    <lineage>
        <taxon>Bacteria</taxon>
        <taxon>Pseudomonadati</taxon>
        <taxon>Pseudomonadota</taxon>
        <taxon>Betaproteobacteria</taxon>
        <taxon>Burkholderiales</taxon>
        <taxon>Oxalobacteraceae</taxon>
        <taxon>Telluria group</taxon>
        <taxon>Massilia</taxon>
    </lineage>
</organism>
<dbReference type="STRING" id="1164594.SAMN05216204_12834"/>
<keyword evidence="1" id="KW-0597">Phosphoprotein</keyword>
<dbReference type="PANTHER" id="PTHR33121:SF70">
    <property type="entry name" value="SIGNALING PROTEIN YKOW"/>
    <property type="match status" value="1"/>
</dbReference>
<dbReference type="Pfam" id="PF00563">
    <property type="entry name" value="EAL"/>
    <property type="match status" value="1"/>
</dbReference>
<reference evidence="5" key="1">
    <citation type="submission" date="2016-10" db="EMBL/GenBank/DDBJ databases">
        <authorList>
            <person name="Varghese N."/>
            <person name="Submissions S."/>
        </authorList>
    </citation>
    <scope>NUCLEOTIDE SEQUENCE [LARGE SCALE GENOMIC DNA]</scope>
    <source>
        <strain evidence="5">CGMCC 1.12041</strain>
    </source>
</reference>
<dbReference type="PANTHER" id="PTHR33121">
    <property type="entry name" value="CYCLIC DI-GMP PHOSPHODIESTERASE PDEF"/>
    <property type="match status" value="1"/>
</dbReference>
<dbReference type="PROSITE" id="PS50110">
    <property type="entry name" value="RESPONSE_REGULATORY"/>
    <property type="match status" value="1"/>
</dbReference>
<dbReference type="Gene3D" id="3.40.50.2300">
    <property type="match status" value="1"/>
</dbReference>
<protein>
    <submittedName>
        <fullName evidence="4">EAL domain, c-di-GMP-specific phosphodiesterase class I (Or its enzymatically inactive variant)</fullName>
    </submittedName>
</protein>
<dbReference type="SMART" id="SM00448">
    <property type="entry name" value="REC"/>
    <property type="match status" value="1"/>
</dbReference>
<dbReference type="GO" id="GO:0000160">
    <property type="term" value="P:phosphorelay signal transduction system"/>
    <property type="evidence" value="ECO:0007669"/>
    <property type="project" value="InterPro"/>
</dbReference>
<evidence type="ECO:0000313" key="5">
    <source>
        <dbReference type="Proteomes" id="UP000198639"/>
    </source>
</evidence>
<dbReference type="InterPro" id="IPR001789">
    <property type="entry name" value="Sig_transdc_resp-reg_receiver"/>
</dbReference>
<sequence length="418" mass="45868">MRPIPASLPVVRLHACRVLVIEDNEFERKVLSTMLRRLGLGHVASAANGSEALKLIDNDAVRFDVILCDLRMHDPVCMDGIEFLRVAALRPIGRLVVLSGLDEDLLMATEILAGGNDAAWGGILRKPIDVDTLRDKLLACLAAAASPARPRCAQRDPLPPRTPSELRLALARHEFVPYFQPQVAFATGRIVGVETLARWQHPQAGLLDPSHFVPCMEAGGMVDELFDQMLDGSLDAIARWTSQGLRIPVSINASPLTLEDIGVPNRWRDRAERRGIDPGVLTIEVTETAIARDYRNLLESITRLRMHGFRVSLDDFGTSYSSLQQLSELPANEVKIDRSFVARAMVSPRAMVILQSIIRMARELHLSTVAEGIETAAHFAFARQLGCDIAQGWHVGMPMPAEALLAKARALDTPVTAG</sequence>
<dbReference type="OrthoDB" id="9813903at2"/>
<dbReference type="SUPFAM" id="SSF141868">
    <property type="entry name" value="EAL domain-like"/>
    <property type="match status" value="1"/>
</dbReference>
<dbReference type="CDD" id="cd01948">
    <property type="entry name" value="EAL"/>
    <property type="match status" value="1"/>
</dbReference>
<dbReference type="AlphaFoldDB" id="A0A1I1T8N0"/>
<proteinExistence type="predicted"/>
<dbReference type="InterPro" id="IPR035919">
    <property type="entry name" value="EAL_sf"/>
</dbReference>
<evidence type="ECO:0000259" key="2">
    <source>
        <dbReference type="PROSITE" id="PS50110"/>
    </source>
</evidence>
<dbReference type="InterPro" id="IPR050706">
    <property type="entry name" value="Cyclic-di-GMP_PDE-like"/>
</dbReference>